<proteinExistence type="predicted"/>
<accession>A0ACA9PUS3</accession>
<protein>
    <submittedName>
        <fullName evidence="1">25476_t:CDS:1</fullName>
    </submittedName>
</protein>
<comment type="caution">
    <text evidence="1">The sequence shown here is derived from an EMBL/GenBank/DDBJ whole genome shotgun (WGS) entry which is preliminary data.</text>
</comment>
<evidence type="ECO:0000313" key="2">
    <source>
        <dbReference type="Proteomes" id="UP000789920"/>
    </source>
</evidence>
<dbReference type="EMBL" id="CAJVQC010023883">
    <property type="protein sequence ID" value="CAG8724281.1"/>
    <property type="molecule type" value="Genomic_DNA"/>
</dbReference>
<gene>
    <name evidence="1" type="ORF">RPERSI_LOCUS11565</name>
</gene>
<dbReference type="Proteomes" id="UP000789920">
    <property type="component" value="Unassembled WGS sequence"/>
</dbReference>
<feature type="non-terminal residue" evidence="1">
    <location>
        <position position="53"/>
    </location>
</feature>
<keyword evidence="2" id="KW-1185">Reference proteome</keyword>
<evidence type="ECO:0000313" key="1">
    <source>
        <dbReference type="EMBL" id="CAG8724281.1"/>
    </source>
</evidence>
<sequence>MPTDASEIKDFWPTMLMDYLTEAYNAVELGPVNSLSGSVRLTVYPGVIIVSRV</sequence>
<reference evidence="1" key="1">
    <citation type="submission" date="2021-06" db="EMBL/GenBank/DDBJ databases">
        <authorList>
            <person name="Kallberg Y."/>
            <person name="Tangrot J."/>
            <person name="Rosling A."/>
        </authorList>
    </citation>
    <scope>NUCLEOTIDE SEQUENCE</scope>
    <source>
        <strain evidence="1">MA461A</strain>
    </source>
</reference>
<organism evidence="1 2">
    <name type="scientific">Racocetra persica</name>
    <dbReference type="NCBI Taxonomy" id="160502"/>
    <lineage>
        <taxon>Eukaryota</taxon>
        <taxon>Fungi</taxon>
        <taxon>Fungi incertae sedis</taxon>
        <taxon>Mucoromycota</taxon>
        <taxon>Glomeromycotina</taxon>
        <taxon>Glomeromycetes</taxon>
        <taxon>Diversisporales</taxon>
        <taxon>Gigasporaceae</taxon>
        <taxon>Racocetra</taxon>
    </lineage>
</organism>
<name>A0ACA9PUS3_9GLOM</name>